<dbReference type="InterPro" id="IPR003220">
    <property type="entry name" value="InsA_N_dom_Znf"/>
</dbReference>
<evidence type="ECO:0000313" key="3">
    <source>
        <dbReference type="Proteomes" id="UP000757435"/>
    </source>
</evidence>
<gene>
    <name evidence="2" type="ORF">KME15_25095</name>
</gene>
<dbReference type="EMBL" id="JAHHHD010000051">
    <property type="protein sequence ID" value="MBW4661955.1"/>
    <property type="molecule type" value="Genomic_DNA"/>
</dbReference>
<evidence type="ECO:0000313" key="2">
    <source>
        <dbReference type="EMBL" id="MBW4661955.1"/>
    </source>
</evidence>
<evidence type="ECO:0000259" key="1">
    <source>
        <dbReference type="Pfam" id="PF03811"/>
    </source>
</evidence>
<proteinExistence type="predicted"/>
<accession>A0A951UQ46</accession>
<dbReference type="Pfam" id="PF03811">
    <property type="entry name" value="Zn_ribbon_InsA"/>
    <property type="match status" value="1"/>
</dbReference>
<protein>
    <recommendedName>
        <fullName evidence="1">InsA N-terminal zinc ribbon domain-containing protein</fullName>
    </recommendedName>
</protein>
<dbReference type="GO" id="GO:0006313">
    <property type="term" value="P:DNA transposition"/>
    <property type="evidence" value="ECO:0007669"/>
    <property type="project" value="InterPro"/>
</dbReference>
<sequence length="38" mass="4103">MVLEPVLCPDCGSNDIVRHGRSGAGKPCYKWLQSKVSA</sequence>
<feature type="domain" description="InsA N-terminal zinc ribbon" evidence="1">
    <location>
        <begin position="6"/>
        <end position="26"/>
    </location>
</feature>
<name>A0A951UQ46_9CYAN</name>
<organism evidence="2 3">
    <name type="scientific">Drouetiella hepatica Uher 2000/2452</name>
    <dbReference type="NCBI Taxonomy" id="904376"/>
    <lineage>
        <taxon>Bacteria</taxon>
        <taxon>Bacillati</taxon>
        <taxon>Cyanobacteriota</taxon>
        <taxon>Cyanophyceae</taxon>
        <taxon>Oculatellales</taxon>
        <taxon>Oculatellaceae</taxon>
        <taxon>Drouetiella</taxon>
    </lineage>
</organism>
<dbReference type="Proteomes" id="UP000757435">
    <property type="component" value="Unassembled WGS sequence"/>
</dbReference>
<comment type="caution">
    <text evidence="2">The sequence shown here is derived from an EMBL/GenBank/DDBJ whole genome shotgun (WGS) entry which is preliminary data.</text>
</comment>
<reference evidence="2" key="2">
    <citation type="journal article" date="2022" name="Microbiol. Resour. Announc.">
        <title>Metagenome Sequencing to Explore Phylogenomics of Terrestrial Cyanobacteria.</title>
        <authorList>
            <person name="Ward R.D."/>
            <person name="Stajich J.E."/>
            <person name="Johansen J.R."/>
            <person name="Huntemann M."/>
            <person name="Clum A."/>
            <person name="Foster B."/>
            <person name="Foster B."/>
            <person name="Roux S."/>
            <person name="Palaniappan K."/>
            <person name="Varghese N."/>
            <person name="Mukherjee S."/>
            <person name="Reddy T.B.K."/>
            <person name="Daum C."/>
            <person name="Copeland A."/>
            <person name="Chen I.A."/>
            <person name="Ivanova N.N."/>
            <person name="Kyrpides N.C."/>
            <person name="Shapiro N."/>
            <person name="Eloe-Fadrosh E.A."/>
            <person name="Pietrasiak N."/>
        </authorList>
    </citation>
    <scope>NUCLEOTIDE SEQUENCE</scope>
    <source>
        <strain evidence="2">UHER 2000/2452</strain>
    </source>
</reference>
<reference evidence="2" key="1">
    <citation type="submission" date="2021-05" db="EMBL/GenBank/DDBJ databases">
        <authorList>
            <person name="Pietrasiak N."/>
            <person name="Ward R."/>
            <person name="Stajich J.E."/>
            <person name="Kurbessoian T."/>
        </authorList>
    </citation>
    <scope>NUCLEOTIDE SEQUENCE</scope>
    <source>
        <strain evidence="2">UHER 2000/2452</strain>
    </source>
</reference>
<dbReference type="AlphaFoldDB" id="A0A951UQ46"/>